<evidence type="ECO:0000313" key="1">
    <source>
        <dbReference type="EMBL" id="KAJ6366026.1"/>
    </source>
</evidence>
<accession>A0ABQ9AWQ5</accession>
<name>A0ABQ9AWQ5_9ROSI</name>
<proteinExistence type="predicted"/>
<dbReference type="Proteomes" id="UP001141253">
    <property type="component" value="Chromosome 7"/>
</dbReference>
<dbReference type="EMBL" id="JAPFFI010000014">
    <property type="protein sequence ID" value="KAJ6366026.1"/>
    <property type="molecule type" value="Genomic_DNA"/>
</dbReference>
<reference evidence="1" key="2">
    <citation type="journal article" date="2023" name="Int. J. Mol. Sci.">
        <title>De Novo Assembly and Annotation of 11 Diverse Shrub Willow (Salix) Genomes Reveals Novel Gene Organization in Sex-Linked Regions.</title>
        <authorList>
            <person name="Hyden B."/>
            <person name="Feng K."/>
            <person name="Yates T.B."/>
            <person name="Jawdy S."/>
            <person name="Cereghino C."/>
            <person name="Smart L.B."/>
            <person name="Muchero W."/>
        </authorList>
    </citation>
    <scope>NUCLEOTIDE SEQUENCE</scope>
    <source>
        <tissue evidence="1">Shoot tip</tissue>
    </source>
</reference>
<protein>
    <submittedName>
        <fullName evidence="1">Uncharacterized protein</fullName>
    </submittedName>
</protein>
<evidence type="ECO:0000313" key="2">
    <source>
        <dbReference type="Proteomes" id="UP001141253"/>
    </source>
</evidence>
<keyword evidence="2" id="KW-1185">Reference proteome</keyword>
<comment type="caution">
    <text evidence="1">The sequence shown here is derived from an EMBL/GenBank/DDBJ whole genome shotgun (WGS) entry which is preliminary data.</text>
</comment>
<organism evidence="1 2">
    <name type="scientific">Salix suchowensis</name>
    <dbReference type="NCBI Taxonomy" id="1278906"/>
    <lineage>
        <taxon>Eukaryota</taxon>
        <taxon>Viridiplantae</taxon>
        <taxon>Streptophyta</taxon>
        <taxon>Embryophyta</taxon>
        <taxon>Tracheophyta</taxon>
        <taxon>Spermatophyta</taxon>
        <taxon>Magnoliopsida</taxon>
        <taxon>eudicotyledons</taxon>
        <taxon>Gunneridae</taxon>
        <taxon>Pentapetalae</taxon>
        <taxon>rosids</taxon>
        <taxon>fabids</taxon>
        <taxon>Malpighiales</taxon>
        <taxon>Salicaceae</taxon>
        <taxon>Saliceae</taxon>
        <taxon>Salix</taxon>
    </lineage>
</organism>
<gene>
    <name evidence="1" type="ORF">OIU77_002573</name>
</gene>
<sequence>MDIHMRTNPQSNALFFHIPVCHMQILRNRLVATARKCMGKNASLGQVYGSMQEAYQHMQTPLIYQEPSAQVLKELKQSTIHMAAGSRHETVFDIEKEIDDLLPVEVKEQRLTNLLQAIKVGGCVAAMPFVKMIPTS</sequence>
<reference evidence="1" key="1">
    <citation type="submission" date="2022-10" db="EMBL/GenBank/DDBJ databases">
        <authorList>
            <person name="Hyden B.L."/>
            <person name="Feng K."/>
            <person name="Yates T."/>
            <person name="Jawdy S."/>
            <person name="Smart L.B."/>
            <person name="Muchero W."/>
        </authorList>
    </citation>
    <scope>NUCLEOTIDE SEQUENCE</scope>
    <source>
        <tissue evidence="1">Shoot tip</tissue>
    </source>
</reference>